<accession>A0A0D7BRX5</accession>
<reference evidence="2 3" key="1">
    <citation type="journal article" date="2015" name="Fungal Genet. Biol.">
        <title>Evolution of novel wood decay mechanisms in Agaricales revealed by the genome sequences of Fistulina hepatica and Cylindrobasidium torrendii.</title>
        <authorList>
            <person name="Floudas D."/>
            <person name="Held B.W."/>
            <person name="Riley R."/>
            <person name="Nagy L.G."/>
            <person name="Koehler G."/>
            <person name="Ransdell A.S."/>
            <person name="Younus H."/>
            <person name="Chow J."/>
            <person name="Chiniquy J."/>
            <person name="Lipzen A."/>
            <person name="Tritt A."/>
            <person name="Sun H."/>
            <person name="Haridas S."/>
            <person name="LaButti K."/>
            <person name="Ohm R.A."/>
            <person name="Kues U."/>
            <person name="Blanchette R.A."/>
            <person name="Grigoriev I.V."/>
            <person name="Minto R.E."/>
            <person name="Hibbett D.S."/>
        </authorList>
    </citation>
    <scope>NUCLEOTIDE SEQUENCE [LARGE SCALE GENOMIC DNA]</scope>
    <source>
        <strain evidence="2 3">FP15055 ss-10</strain>
    </source>
</reference>
<proteinExistence type="predicted"/>
<gene>
    <name evidence="2" type="ORF">CYLTODRAFT_257737</name>
</gene>
<dbReference type="GO" id="GO:0003924">
    <property type="term" value="F:GTPase activity"/>
    <property type="evidence" value="ECO:0007669"/>
    <property type="project" value="InterPro"/>
</dbReference>
<dbReference type="STRING" id="1314674.A0A0D7BRX5"/>
<evidence type="ECO:0000313" key="3">
    <source>
        <dbReference type="Proteomes" id="UP000054007"/>
    </source>
</evidence>
<dbReference type="EMBL" id="KN880437">
    <property type="protein sequence ID" value="KIY73278.1"/>
    <property type="molecule type" value="Genomic_DNA"/>
</dbReference>
<feature type="domain" description="GED" evidence="1">
    <location>
        <begin position="37"/>
        <end position="133"/>
    </location>
</feature>
<feature type="non-terminal residue" evidence="2">
    <location>
        <position position="1"/>
    </location>
</feature>
<dbReference type="OrthoDB" id="5061070at2759"/>
<dbReference type="Pfam" id="PF02212">
    <property type="entry name" value="GED"/>
    <property type="match status" value="1"/>
</dbReference>
<dbReference type="GO" id="GO:0005525">
    <property type="term" value="F:GTP binding"/>
    <property type="evidence" value="ECO:0007669"/>
    <property type="project" value="InterPro"/>
</dbReference>
<dbReference type="InterPro" id="IPR020850">
    <property type="entry name" value="GED_dom"/>
</dbReference>
<organism evidence="2 3">
    <name type="scientific">Cylindrobasidium torrendii FP15055 ss-10</name>
    <dbReference type="NCBI Taxonomy" id="1314674"/>
    <lineage>
        <taxon>Eukaryota</taxon>
        <taxon>Fungi</taxon>
        <taxon>Dikarya</taxon>
        <taxon>Basidiomycota</taxon>
        <taxon>Agaricomycotina</taxon>
        <taxon>Agaricomycetes</taxon>
        <taxon>Agaricomycetidae</taxon>
        <taxon>Agaricales</taxon>
        <taxon>Marasmiineae</taxon>
        <taxon>Physalacriaceae</taxon>
        <taxon>Cylindrobasidium</taxon>
    </lineage>
</organism>
<protein>
    <recommendedName>
        <fullName evidence="1">GED domain-containing protein</fullName>
    </recommendedName>
</protein>
<evidence type="ECO:0000313" key="2">
    <source>
        <dbReference type="EMBL" id="KIY73278.1"/>
    </source>
</evidence>
<sequence length="134" mass="15251">SSEDLTQEALVALAKLGYHVTGEDLGKLNPPDEYEMEMRVMAEVRSYFQIAYKRVIDNIPQLIDVHFLRKVARSLQPFLIEKFGLGTMEASERCGKYLTEDVSVVAKRDELLGRQKRLKTVQAQLIAFGLAEDF</sequence>
<dbReference type="PROSITE" id="PS51388">
    <property type="entry name" value="GED"/>
    <property type="match status" value="1"/>
</dbReference>
<dbReference type="AlphaFoldDB" id="A0A0D7BRX5"/>
<evidence type="ECO:0000259" key="1">
    <source>
        <dbReference type="PROSITE" id="PS51388"/>
    </source>
</evidence>
<dbReference type="InterPro" id="IPR003130">
    <property type="entry name" value="GED"/>
</dbReference>
<keyword evidence="3" id="KW-1185">Reference proteome</keyword>
<dbReference type="Proteomes" id="UP000054007">
    <property type="component" value="Unassembled WGS sequence"/>
</dbReference>
<dbReference type="Gene3D" id="1.20.120.1240">
    <property type="entry name" value="Dynamin, middle domain"/>
    <property type="match status" value="1"/>
</dbReference>
<name>A0A0D7BRX5_9AGAR</name>